<evidence type="ECO:0000256" key="2">
    <source>
        <dbReference type="SAM" id="Phobius"/>
    </source>
</evidence>
<feature type="active site" evidence="1">
    <location>
        <position position="183"/>
    </location>
</feature>
<dbReference type="GO" id="GO:0006508">
    <property type="term" value="P:proteolysis"/>
    <property type="evidence" value="ECO:0007669"/>
    <property type="project" value="InterPro"/>
</dbReference>
<comment type="caution">
    <text evidence="3">The sequence shown here is derived from an EMBL/GenBank/DDBJ whole genome shotgun (WGS) entry which is preliminary data.</text>
</comment>
<feature type="transmembrane region" description="Helical" evidence="2">
    <location>
        <begin position="6"/>
        <end position="27"/>
    </location>
</feature>
<gene>
    <name evidence="3" type="primary">spoIIGA</name>
    <name evidence="3" type="ORF">HHU08_09585</name>
</gene>
<dbReference type="Pfam" id="PF03419">
    <property type="entry name" value="Peptidase_U4"/>
    <property type="match status" value="1"/>
</dbReference>
<keyword evidence="2" id="KW-1133">Transmembrane helix</keyword>
<keyword evidence="4" id="KW-1185">Reference proteome</keyword>
<dbReference type="GO" id="GO:0030436">
    <property type="term" value="P:asexual sporulation"/>
    <property type="evidence" value="ECO:0007669"/>
    <property type="project" value="InterPro"/>
</dbReference>
<feature type="transmembrane region" description="Helical" evidence="2">
    <location>
        <begin position="61"/>
        <end position="78"/>
    </location>
</feature>
<keyword evidence="2" id="KW-0812">Transmembrane</keyword>
<dbReference type="Proteomes" id="UP000588491">
    <property type="component" value="Unassembled WGS sequence"/>
</dbReference>
<dbReference type="InterPro" id="IPR005081">
    <property type="entry name" value="SpoIIGA"/>
</dbReference>
<sequence length="310" mass="35108">MAIYLDVIWLLNFLFDSLLLYLTGILLKKKIIHWRILLGGFMGSLIILLSITPLSTYTSHPVSKLLFSVVMVATAFGYKRFRTYFQALMIFYLATFLIGGTLIGAHYFIQFDFQLSSSVLLASVKGFGDPISWLFVLLGFPIAWYFSRRNVEGIEVTKIQYEQIIDVTFQLGGKEFVVKGLVDSGNQVYDPISRLPVMFVSLKNIVSNMPAELIRLSEQPEEVIYGSEPIAPEWESKMRIIPYKVVGKDHQLIIAVKPDLLLLKKDHEIISVEKGLISFTNQVLSAEDAFDCIVHPKMLIGKKSVEEKVS</sequence>
<dbReference type="AlphaFoldDB" id="A0A7Y0K7H2"/>
<dbReference type="GO" id="GO:0004190">
    <property type="term" value="F:aspartic-type endopeptidase activity"/>
    <property type="evidence" value="ECO:0007669"/>
    <property type="project" value="InterPro"/>
</dbReference>
<feature type="transmembrane region" description="Helical" evidence="2">
    <location>
        <begin position="90"/>
        <end position="110"/>
    </location>
</feature>
<reference evidence="3 4" key="1">
    <citation type="submission" date="2020-04" db="EMBL/GenBank/DDBJ databases">
        <title>Bacillus sp. UniB3 isolated from commercial digestive syrup.</title>
        <authorList>
            <person name="Thorat V."/>
            <person name="Kirdat K."/>
            <person name="Tiwarekar B."/>
            <person name="Yadav A."/>
        </authorList>
    </citation>
    <scope>NUCLEOTIDE SEQUENCE [LARGE SCALE GENOMIC DNA]</scope>
    <source>
        <strain evidence="3 4">UniB3</strain>
    </source>
</reference>
<dbReference type="RefSeq" id="WP_016201018.1">
    <property type="nucleotide sequence ID" value="NZ_JABBPK010000001.1"/>
</dbReference>
<organism evidence="3 4">
    <name type="scientific">Niallia alba</name>
    <dbReference type="NCBI Taxonomy" id="2729105"/>
    <lineage>
        <taxon>Bacteria</taxon>
        <taxon>Bacillati</taxon>
        <taxon>Bacillota</taxon>
        <taxon>Bacilli</taxon>
        <taxon>Bacillales</taxon>
        <taxon>Bacillaceae</taxon>
        <taxon>Niallia</taxon>
    </lineage>
</organism>
<dbReference type="PIRSF" id="PIRSF018571">
    <property type="entry name" value="SpoIIGA"/>
    <property type="match status" value="1"/>
</dbReference>
<dbReference type="NCBIfam" id="TIGR02854">
    <property type="entry name" value="spore_II_GA"/>
    <property type="match status" value="1"/>
</dbReference>
<feature type="transmembrane region" description="Helical" evidence="2">
    <location>
        <begin position="34"/>
        <end position="55"/>
    </location>
</feature>
<feature type="transmembrane region" description="Helical" evidence="2">
    <location>
        <begin position="130"/>
        <end position="147"/>
    </location>
</feature>
<keyword evidence="2" id="KW-0472">Membrane</keyword>
<evidence type="ECO:0000256" key="1">
    <source>
        <dbReference type="PIRSR" id="PIRSR018571-1"/>
    </source>
</evidence>
<dbReference type="EMBL" id="JABBPK010000001">
    <property type="protein sequence ID" value="NMO77247.1"/>
    <property type="molecule type" value="Genomic_DNA"/>
</dbReference>
<name>A0A7Y0K7H2_9BACI</name>
<accession>A0A7Y0K7H2</accession>
<protein>
    <submittedName>
        <fullName evidence="3">Sigma-E processing peptidase SpoIIGA</fullName>
    </submittedName>
</protein>
<evidence type="ECO:0000313" key="4">
    <source>
        <dbReference type="Proteomes" id="UP000588491"/>
    </source>
</evidence>
<proteinExistence type="predicted"/>
<evidence type="ECO:0000313" key="3">
    <source>
        <dbReference type="EMBL" id="NMO77247.1"/>
    </source>
</evidence>